<dbReference type="GeneID" id="76630869"/>
<dbReference type="Gene3D" id="3.90.550.10">
    <property type="entry name" value="Spore Coat Polysaccharide Biosynthesis Protein SpsA, Chain A"/>
    <property type="match status" value="1"/>
</dbReference>
<dbReference type="CDD" id="cd04179">
    <property type="entry name" value="DPM_DPG-synthase_like"/>
    <property type="match status" value="1"/>
</dbReference>
<dbReference type="AlphaFoldDB" id="A0ABD5W3L5"/>
<dbReference type="PANTHER" id="PTHR48090:SF7">
    <property type="entry name" value="RFBJ PROTEIN"/>
    <property type="match status" value="1"/>
</dbReference>
<keyword evidence="4" id="KW-1185">Reference proteome</keyword>
<dbReference type="Pfam" id="PF00535">
    <property type="entry name" value="Glycos_transf_2"/>
    <property type="match status" value="1"/>
</dbReference>
<evidence type="ECO:0000313" key="4">
    <source>
        <dbReference type="Proteomes" id="UP001596445"/>
    </source>
</evidence>
<keyword evidence="1" id="KW-0812">Transmembrane</keyword>
<dbReference type="RefSeq" id="WP_267161534.1">
    <property type="nucleotide sequence ID" value="NZ_CP112972.1"/>
</dbReference>
<accession>A0ABD5W3L5</accession>
<evidence type="ECO:0000313" key="3">
    <source>
        <dbReference type="EMBL" id="MFC7058803.1"/>
    </source>
</evidence>
<dbReference type="PANTHER" id="PTHR48090">
    <property type="entry name" value="UNDECAPRENYL-PHOSPHATE 4-DEOXY-4-FORMAMIDO-L-ARABINOSE TRANSFERASE-RELATED"/>
    <property type="match status" value="1"/>
</dbReference>
<proteinExistence type="predicted"/>
<feature type="domain" description="Glycosyltransferase 2-like" evidence="2">
    <location>
        <begin position="29"/>
        <end position="182"/>
    </location>
</feature>
<dbReference type="InterPro" id="IPR050256">
    <property type="entry name" value="Glycosyltransferase_2"/>
</dbReference>
<protein>
    <submittedName>
        <fullName evidence="3">Glycosyltransferase family 2 protein</fullName>
    </submittedName>
</protein>
<dbReference type="SUPFAM" id="SSF53448">
    <property type="entry name" value="Nucleotide-diphospho-sugar transferases"/>
    <property type="match status" value="1"/>
</dbReference>
<dbReference type="EMBL" id="JBHSZI010000001">
    <property type="protein sequence ID" value="MFC7058803.1"/>
    <property type="molecule type" value="Genomic_DNA"/>
</dbReference>
<evidence type="ECO:0000256" key="1">
    <source>
        <dbReference type="SAM" id="Phobius"/>
    </source>
</evidence>
<feature type="transmembrane region" description="Helical" evidence="1">
    <location>
        <begin position="253"/>
        <end position="278"/>
    </location>
</feature>
<dbReference type="InterPro" id="IPR001173">
    <property type="entry name" value="Glyco_trans_2-like"/>
</dbReference>
<keyword evidence="1" id="KW-1133">Transmembrane helix</keyword>
<sequence>MSIRKNSEPKNEATSESKMPLLQESSVVVGIPAYNEEVGIGSVVLGSQSYADEVVVVDDGSDDNTAEIARQTGAHVIEHEENKGKGATVRTILSYIREADNDIGALVLLDGDGQHLPEDIPDVVNPVLKRECEIAVGSRYLDQQKTETPLYRRCGQKVLDIATTGSASTHLTDTQSGFRALSPSAISRMNVRTDGMGIESEMISTAGDHNLSIKEVPIDVRYEGVDGQTHNPLRHGLSVLVFVIQLIRDRHPLVFFGVPGLLLLVTGSLLAVHTALLYQSTEAFYQWRALLSGFWILLGALSLFTGLLLNQISNMIKNFYYHQDDSRQEPNNL</sequence>
<evidence type="ECO:0000259" key="2">
    <source>
        <dbReference type="Pfam" id="PF00535"/>
    </source>
</evidence>
<dbReference type="InterPro" id="IPR029044">
    <property type="entry name" value="Nucleotide-diphossugar_trans"/>
</dbReference>
<organism evidence="3 4">
    <name type="scientific">Halovenus salina</name>
    <dbReference type="NCBI Taxonomy" id="1510225"/>
    <lineage>
        <taxon>Archaea</taxon>
        <taxon>Methanobacteriati</taxon>
        <taxon>Methanobacteriota</taxon>
        <taxon>Stenosarchaea group</taxon>
        <taxon>Halobacteria</taxon>
        <taxon>Halobacteriales</taxon>
        <taxon>Haloarculaceae</taxon>
        <taxon>Halovenus</taxon>
    </lineage>
</organism>
<feature type="transmembrane region" description="Helical" evidence="1">
    <location>
        <begin position="290"/>
        <end position="309"/>
    </location>
</feature>
<comment type="caution">
    <text evidence="3">The sequence shown here is derived from an EMBL/GenBank/DDBJ whole genome shotgun (WGS) entry which is preliminary data.</text>
</comment>
<name>A0ABD5W3L5_9EURY</name>
<keyword evidence="1" id="KW-0472">Membrane</keyword>
<gene>
    <name evidence="3" type="ORF">ACFQQG_12320</name>
</gene>
<reference evidence="3 4" key="1">
    <citation type="journal article" date="2019" name="Int. J. Syst. Evol. Microbiol.">
        <title>The Global Catalogue of Microorganisms (GCM) 10K type strain sequencing project: providing services to taxonomists for standard genome sequencing and annotation.</title>
        <authorList>
            <consortium name="The Broad Institute Genomics Platform"/>
            <consortium name="The Broad Institute Genome Sequencing Center for Infectious Disease"/>
            <person name="Wu L."/>
            <person name="Ma J."/>
        </authorList>
    </citation>
    <scope>NUCLEOTIDE SEQUENCE [LARGE SCALE GENOMIC DNA]</scope>
    <source>
        <strain evidence="3 4">JCM 30072</strain>
    </source>
</reference>
<dbReference type="Proteomes" id="UP001596445">
    <property type="component" value="Unassembled WGS sequence"/>
</dbReference>